<evidence type="ECO:0000256" key="2">
    <source>
        <dbReference type="SAM" id="Phobius"/>
    </source>
</evidence>
<evidence type="ECO:0000256" key="1">
    <source>
        <dbReference type="SAM" id="Coils"/>
    </source>
</evidence>
<protein>
    <recommendedName>
        <fullName evidence="5">Baseplate protein J-like domain-containing protein</fullName>
    </recommendedName>
</protein>
<keyword evidence="2" id="KW-0472">Membrane</keyword>
<feature type="transmembrane region" description="Helical" evidence="2">
    <location>
        <begin position="76"/>
        <end position="100"/>
    </location>
</feature>
<organism evidence="3 4">
    <name type="scientific">Candidatus Falkowbacteria bacterium RIFCSPLOWO2_02_FULL_45_21</name>
    <dbReference type="NCBI Taxonomy" id="1797989"/>
    <lineage>
        <taxon>Bacteria</taxon>
        <taxon>Candidatus Falkowiibacteriota</taxon>
    </lineage>
</organism>
<dbReference type="Proteomes" id="UP000178783">
    <property type="component" value="Unassembled WGS sequence"/>
</dbReference>
<dbReference type="STRING" id="1797989.A3H66_01925"/>
<keyword evidence="2" id="KW-1133">Transmembrane helix</keyword>
<dbReference type="AlphaFoldDB" id="A0A1F5SCH8"/>
<comment type="caution">
    <text evidence="3">The sequence shown here is derived from an EMBL/GenBank/DDBJ whole genome shotgun (WGS) entry which is preliminary data.</text>
</comment>
<keyword evidence="2" id="KW-0812">Transmembrane</keyword>
<evidence type="ECO:0000313" key="4">
    <source>
        <dbReference type="Proteomes" id="UP000178783"/>
    </source>
</evidence>
<accession>A0A1F5SCH8</accession>
<feature type="coiled-coil region" evidence="1">
    <location>
        <begin position="272"/>
        <end position="299"/>
    </location>
</feature>
<evidence type="ECO:0008006" key="5">
    <source>
        <dbReference type="Google" id="ProtNLM"/>
    </source>
</evidence>
<sequence length="444" mass="48889">MPETNFLVPPQAAVKKSKQRTSRKSTKAGVAIGVRKADKPPFKINENFNTIQSMPRAGYKIKENLTAAKKSEAKNIYFKIAGSFIALTVILVLAVLYLGFAKATLIIIPTQEKVTDSLNVTIVDMDSTAGMAQGEILGIVRQVPLEQSQTFTATGKKILGEEVTGQVTIINDYLKNQPLVATTRLLSQDNKLFRLKNTVNVPAGGRVVAEVYADEAKPDMAIGPSKFTIPGLWAGLQDKIYAQSQSPMAYQEKVKYIITQSDIDKAVSGLKLSLLTNAKKEISQAYQEYEQSIIEVDNNSISQEVQGKVGEEKDKFTIKIKTKITVAAFKDNDIYSQVRAKLINALADDKEIVELRRADTAYHLGGINLSQGTATVDVDFVAKVTLKDNAKIIKKNNLAGLNNEQLKAYLNSLPEVAGYEVKFFPAFLKKMPNLVDRIEVVIKK</sequence>
<evidence type="ECO:0000313" key="3">
    <source>
        <dbReference type="EMBL" id="OGF24272.1"/>
    </source>
</evidence>
<name>A0A1F5SCH8_9BACT</name>
<proteinExistence type="predicted"/>
<keyword evidence="1" id="KW-0175">Coiled coil</keyword>
<gene>
    <name evidence="3" type="ORF">A3H66_01925</name>
</gene>
<reference evidence="3 4" key="1">
    <citation type="journal article" date="2016" name="Nat. Commun.">
        <title>Thousands of microbial genomes shed light on interconnected biogeochemical processes in an aquifer system.</title>
        <authorList>
            <person name="Anantharaman K."/>
            <person name="Brown C.T."/>
            <person name="Hug L.A."/>
            <person name="Sharon I."/>
            <person name="Castelle C.J."/>
            <person name="Probst A.J."/>
            <person name="Thomas B.C."/>
            <person name="Singh A."/>
            <person name="Wilkins M.J."/>
            <person name="Karaoz U."/>
            <person name="Brodie E.L."/>
            <person name="Williams K.H."/>
            <person name="Hubbard S.S."/>
            <person name="Banfield J.F."/>
        </authorList>
    </citation>
    <scope>NUCLEOTIDE SEQUENCE [LARGE SCALE GENOMIC DNA]</scope>
</reference>
<dbReference type="EMBL" id="MFFW01000028">
    <property type="protein sequence ID" value="OGF24272.1"/>
    <property type="molecule type" value="Genomic_DNA"/>
</dbReference>